<feature type="transmembrane region" description="Helical" evidence="1">
    <location>
        <begin position="139"/>
        <end position="163"/>
    </location>
</feature>
<dbReference type="Proteomes" id="UP000053593">
    <property type="component" value="Unassembled WGS sequence"/>
</dbReference>
<keyword evidence="1" id="KW-0472">Membrane</keyword>
<proteinExistence type="predicted"/>
<evidence type="ECO:0000313" key="3">
    <source>
        <dbReference type="Proteomes" id="UP000053593"/>
    </source>
</evidence>
<organism evidence="2 3">
    <name type="scientific">Collybiopsis luxurians FD-317 M1</name>
    <dbReference type="NCBI Taxonomy" id="944289"/>
    <lineage>
        <taxon>Eukaryota</taxon>
        <taxon>Fungi</taxon>
        <taxon>Dikarya</taxon>
        <taxon>Basidiomycota</taxon>
        <taxon>Agaricomycotina</taxon>
        <taxon>Agaricomycetes</taxon>
        <taxon>Agaricomycetidae</taxon>
        <taxon>Agaricales</taxon>
        <taxon>Marasmiineae</taxon>
        <taxon>Omphalotaceae</taxon>
        <taxon>Collybiopsis</taxon>
        <taxon>Collybiopsis luxurians</taxon>
    </lineage>
</organism>
<name>A0A0D0CIJ4_9AGAR</name>
<feature type="transmembrane region" description="Helical" evidence="1">
    <location>
        <begin position="23"/>
        <end position="44"/>
    </location>
</feature>
<feature type="transmembrane region" description="Helical" evidence="1">
    <location>
        <begin position="97"/>
        <end position="118"/>
    </location>
</feature>
<dbReference type="AlphaFoldDB" id="A0A0D0CIJ4"/>
<keyword evidence="3" id="KW-1185">Reference proteome</keyword>
<protein>
    <submittedName>
        <fullName evidence="2">Uncharacterized protein</fullName>
    </submittedName>
</protein>
<keyword evidence="1" id="KW-0812">Transmembrane</keyword>
<feature type="non-terminal residue" evidence="2">
    <location>
        <position position="1"/>
    </location>
</feature>
<dbReference type="HOGENOM" id="CLU_044614_0_0_1"/>
<keyword evidence="1" id="KW-1133">Transmembrane helix</keyword>
<accession>A0A0D0CIJ4</accession>
<feature type="transmembrane region" description="Helical" evidence="1">
    <location>
        <begin position="56"/>
        <end position="77"/>
    </location>
</feature>
<gene>
    <name evidence="2" type="ORF">GYMLUDRAFT_176591</name>
</gene>
<evidence type="ECO:0000313" key="2">
    <source>
        <dbReference type="EMBL" id="KIK54828.1"/>
    </source>
</evidence>
<reference evidence="2 3" key="1">
    <citation type="submission" date="2014-04" db="EMBL/GenBank/DDBJ databases">
        <title>Evolutionary Origins and Diversification of the Mycorrhizal Mutualists.</title>
        <authorList>
            <consortium name="DOE Joint Genome Institute"/>
            <consortium name="Mycorrhizal Genomics Consortium"/>
            <person name="Kohler A."/>
            <person name="Kuo A."/>
            <person name="Nagy L.G."/>
            <person name="Floudas D."/>
            <person name="Copeland A."/>
            <person name="Barry K.W."/>
            <person name="Cichocki N."/>
            <person name="Veneault-Fourrey C."/>
            <person name="LaButti K."/>
            <person name="Lindquist E.A."/>
            <person name="Lipzen A."/>
            <person name="Lundell T."/>
            <person name="Morin E."/>
            <person name="Murat C."/>
            <person name="Riley R."/>
            <person name="Ohm R."/>
            <person name="Sun H."/>
            <person name="Tunlid A."/>
            <person name="Henrissat B."/>
            <person name="Grigoriev I.V."/>
            <person name="Hibbett D.S."/>
            <person name="Martin F."/>
        </authorList>
    </citation>
    <scope>NUCLEOTIDE SEQUENCE [LARGE SCALE GENOMIC DNA]</scope>
    <source>
        <strain evidence="2 3">FD-317 M1</strain>
    </source>
</reference>
<sequence>FIDNRNYPGGPEAYGLSVYSSPLVIITNVCFVLSNLLADGLLMYRCKVIWTGKSWILAFPFIMYLGSTSMAIMFLYQSSSPNSNLFVGGAVDFGLPYFALSTSLNILLTLLISARLILHQYHLKGTSNIYSRNLPYNAIVAMLVESSALYSVFSLLFLGTYAAGNNASTVFLPILAQTQVRSSTFTIVS</sequence>
<evidence type="ECO:0000256" key="1">
    <source>
        <dbReference type="SAM" id="Phobius"/>
    </source>
</evidence>
<dbReference type="OrthoDB" id="2641762at2759"/>
<dbReference type="EMBL" id="KN834812">
    <property type="protein sequence ID" value="KIK54828.1"/>
    <property type="molecule type" value="Genomic_DNA"/>
</dbReference>